<feature type="region of interest" description="Disordered" evidence="2">
    <location>
        <begin position="1"/>
        <end position="22"/>
    </location>
</feature>
<dbReference type="InterPro" id="IPR002220">
    <property type="entry name" value="DapA-like"/>
</dbReference>
<proteinExistence type="predicted"/>
<dbReference type="Proteomes" id="UP000002220">
    <property type="component" value="Chromosome"/>
</dbReference>
<sequence length="348" mass="38433">MSLMIDGDRSNPGKVIMSSPPKIDPLSMLQPGRTIRGASAILLPMSDQTTIDWDAWEAHLIRTVEAGLTPAVNMDTGYINLLGVPLEDEILQRTQSILGGKPFIAGAFVRDEPGAPFNGAHYASRMEAIARAGGLPIVFQSFGLTTGTSDEILSRYEQLARGCDRFLGFELTTDLARFGKVYDLDTFRGLLKIRQCVGAKHSSFHRLPEFERLVIRNHERPDFILYTGNDLAIDMVMYGSDYLLGLSTFAPDLFALRDRYWAESDARFFELNDQLQYLGAFAFRHPGAAYKHTAAQFLKLRGWARTDLTYPGSPTRPASDLPVLEEIAKSMGLEILTPAHSAPAGGMA</sequence>
<evidence type="ECO:0008006" key="5">
    <source>
        <dbReference type="Google" id="ProtNLM"/>
    </source>
</evidence>
<name>D5SV22_PLAL2</name>
<dbReference type="SMART" id="SM01130">
    <property type="entry name" value="DHDPS"/>
    <property type="match status" value="1"/>
</dbReference>
<reference evidence="3 4" key="1">
    <citation type="journal article" date="2010" name="Stand. Genomic Sci.">
        <title>Complete genome sequence of Planctomyces limnophilus type strain (Mu 290).</title>
        <authorList>
            <person name="Labutti K."/>
            <person name="Sikorski J."/>
            <person name="Schneider S."/>
            <person name="Nolan M."/>
            <person name="Lucas S."/>
            <person name="Glavina Del Rio T."/>
            <person name="Tice H."/>
            <person name="Cheng J.F."/>
            <person name="Goodwin L."/>
            <person name="Pitluck S."/>
            <person name="Liolios K."/>
            <person name="Ivanova N."/>
            <person name="Mavromatis K."/>
            <person name="Mikhailova N."/>
            <person name="Pati A."/>
            <person name="Chen A."/>
            <person name="Palaniappan K."/>
            <person name="Land M."/>
            <person name="Hauser L."/>
            <person name="Chang Y.J."/>
            <person name="Jeffries C.D."/>
            <person name="Tindall B.J."/>
            <person name="Rohde M."/>
            <person name="Goker M."/>
            <person name="Woyke T."/>
            <person name="Bristow J."/>
            <person name="Eisen J.A."/>
            <person name="Markowitz V."/>
            <person name="Hugenholtz P."/>
            <person name="Kyrpides N.C."/>
            <person name="Klenk H.P."/>
            <person name="Lapidus A."/>
        </authorList>
    </citation>
    <scope>NUCLEOTIDE SEQUENCE [LARGE SCALE GENOMIC DNA]</scope>
    <source>
        <strain evidence="4">ATCC 43296 / DSM 3776 / IFAM 1008 / Mu 290</strain>
    </source>
</reference>
<dbReference type="AlphaFoldDB" id="D5SV22"/>
<dbReference type="GO" id="GO:0016829">
    <property type="term" value="F:lyase activity"/>
    <property type="evidence" value="ECO:0007669"/>
    <property type="project" value="UniProtKB-KW"/>
</dbReference>
<evidence type="ECO:0000256" key="2">
    <source>
        <dbReference type="SAM" id="MobiDB-lite"/>
    </source>
</evidence>
<dbReference type="SUPFAM" id="SSF51569">
    <property type="entry name" value="Aldolase"/>
    <property type="match status" value="1"/>
</dbReference>
<dbReference type="SMR" id="D5SV22"/>
<gene>
    <name evidence="3" type="ordered locus">Plim_3495</name>
</gene>
<feature type="compositionally biased region" description="Basic and acidic residues" evidence="2">
    <location>
        <begin position="1"/>
        <end position="11"/>
    </location>
</feature>
<dbReference type="EMBL" id="CP001744">
    <property type="protein sequence ID" value="ADG69308.1"/>
    <property type="molecule type" value="Genomic_DNA"/>
</dbReference>
<evidence type="ECO:0000313" key="3">
    <source>
        <dbReference type="EMBL" id="ADG69308.1"/>
    </source>
</evidence>
<dbReference type="KEGG" id="plm:Plim_3495"/>
<dbReference type="eggNOG" id="COG0329">
    <property type="taxonomic scope" value="Bacteria"/>
</dbReference>
<accession>D5SV22</accession>
<dbReference type="Gene3D" id="3.20.20.70">
    <property type="entry name" value="Aldolase class I"/>
    <property type="match status" value="1"/>
</dbReference>
<evidence type="ECO:0000313" key="4">
    <source>
        <dbReference type="Proteomes" id="UP000002220"/>
    </source>
</evidence>
<dbReference type="CDD" id="cd00408">
    <property type="entry name" value="DHDPS-like"/>
    <property type="match status" value="1"/>
</dbReference>
<dbReference type="HOGENOM" id="CLU_887819_0_0_0"/>
<evidence type="ECO:0000256" key="1">
    <source>
        <dbReference type="ARBA" id="ARBA00023239"/>
    </source>
</evidence>
<protein>
    <recommendedName>
        <fullName evidence="5">Dihydrodipicolinate synthetase</fullName>
    </recommendedName>
</protein>
<keyword evidence="4" id="KW-1185">Reference proteome</keyword>
<dbReference type="STRING" id="521674.Plim_3495"/>
<keyword evidence="1" id="KW-0456">Lyase</keyword>
<organism evidence="3 4">
    <name type="scientific">Planctopirus limnophila (strain ATCC 43296 / DSM 3776 / IFAM 1008 / Mu 290)</name>
    <name type="common">Planctomyces limnophilus</name>
    <dbReference type="NCBI Taxonomy" id="521674"/>
    <lineage>
        <taxon>Bacteria</taxon>
        <taxon>Pseudomonadati</taxon>
        <taxon>Planctomycetota</taxon>
        <taxon>Planctomycetia</taxon>
        <taxon>Planctomycetales</taxon>
        <taxon>Planctomycetaceae</taxon>
        <taxon>Planctopirus</taxon>
    </lineage>
</organism>
<dbReference type="InterPro" id="IPR013785">
    <property type="entry name" value="Aldolase_TIM"/>
</dbReference>